<reference evidence="11" key="1">
    <citation type="submission" date="2023-06" db="EMBL/GenBank/DDBJ databases">
        <authorList>
            <person name="Noh H."/>
        </authorList>
    </citation>
    <scope>NUCLEOTIDE SEQUENCE</scope>
    <source>
        <strain evidence="11">DUCC20226</strain>
    </source>
</reference>
<accession>A0AAD9SIL4</accession>
<dbReference type="Gene3D" id="1.20.1250.20">
    <property type="entry name" value="MFS general substrate transporter like domains"/>
    <property type="match status" value="1"/>
</dbReference>
<feature type="transmembrane region" description="Helical" evidence="9">
    <location>
        <begin position="38"/>
        <end position="58"/>
    </location>
</feature>
<dbReference type="PRINTS" id="PR00171">
    <property type="entry name" value="SUGRTRNSPORT"/>
</dbReference>
<dbReference type="PROSITE" id="PS00217">
    <property type="entry name" value="SUGAR_TRANSPORT_2"/>
    <property type="match status" value="1"/>
</dbReference>
<feature type="transmembrane region" description="Helical" evidence="9">
    <location>
        <begin position="123"/>
        <end position="142"/>
    </location>
</feature>
<comment type="subcellular location">
    <subcellularLocation>
        <location evidence="1">Membrane</location>
        <topology evidence="1">Multi-pass membrane protein</topology>
    </subcellularLocation>
</comment>
<keyword evidence="6 9" id="KW-0472">Membrane</keyword>
<dbReference type="EMBL" id="JAUJFL010000003">
    <property type="protein sequence ID" value="KAK2608224.1"/>
    <property type="molecule type" value="Genomic_DNA"/>
</dbReference>
<dbReference type="PANTHER" id="PTHR48022:SF91">
    <property type="entry name" value="MAJOR FACILITATOR SUPERFAMILY (MFS) PROFILE DOMAIN-CONTAINING PROTEIN-RELATED"/>
    <property type="match status" value="1"/>
</dbReference>
<dbReference type="PROSITE" id="PS50850">
    <property type="entry name" value="MFS"/>
    <property type="match status" value="1"/>
</dbReference>
<evidence type="ECO:0000256" key="7">
    <source>
        <dbReference type="RuleBase" id="RU003346"/>
    </source>
</evidence>
<dbReference type="FunFam" id="1.20.1250.20:FF:000044">
    <property type="entry name" value="Hexose transporter Hxt3p"/>
    <property type="match status" value="1"/>
</dbReference>
<comment type="caution">
    <text evidence="11">The sequence shown here is derived from an EMBL/GenBank/DDBJ whole genome shotgun (WGS) entry which is preliminary data.</text>
</comment>
<dbReference type="AlphaFoldDB" id="A0AAD9SIL4"/>
<feature type="transmembrane region" description="Helical" evidence="9">
    <location>
        <begin position="405"/>
        <end position="431"/>
    </location>
</feature>
<name>A0AAD9SIL4_PHOAM</name>
<keyword evidence="5 9" id="KW-1133">Transmembrane helix</keyword>
<feature type="transmembrane region" description="Helical" evidence="9">
    <location>
        <begin position="92"/>
        <end position="111"/>
    </location>
</feature>
<dbReference type="CDD" id="cd17356">
    <property type="entry name" value="MFS_HXT"/>
    <property type="match status" value="1"/>
</dbReference>
<feature type="transmembrane region" description="Helical" evidence="9">
    <location>
        <begin position="214"/>
        <end position="235"/>
    </location>
</feature>
<feature type="transmembrane region" description="Helical" evidence="9">
    <location>
        <begin position="471"/>
        <end position="492"/>
    </location>
</feature>
<feature type="transmembrane region" description="Helical" evidence="9">
    <location>
        <begin position="374"/>
        <end position="393"/>
    </location>
</feature>
<protein>
    <recommendedName>
        <fullName evidence="10">Major facilitator superfamily (MFS) profile domain-containing protein</fullName>
    </recommendedName>
</protein>
<dbReference type="Pfam" id="PF00083">
    <property type="entry name" value="Sugar_tr"/>
    <property type="match status" value="1"/>
</dbReference>
<dbReference type="PROSITE" id="PS00216">
    <property type="entry name" value="SUGAR_TRANSPORT_1"/>
    <property type="match status" value="2"/>
</dbReference>
<keyword evidence="4 9" id="KW-0812">Transmembrane</keyword>
<evidence type="ECO:0000256" key="3">
    <source>
        <dbReference type="ARBA" id="ARBA00022448"/>
    </source>
</evidence>
<feature type="transmembrane region" description="Helical" evidence="9">
    <location>
        <begin position="180"/>
        <end position="202"/>
    </location>
</feature>
<dbReference type="Proteomes" id="UP001265746">
    <property type="component" value="Unassembled WGS sequence"/>
</dbReference>
<feature type="transmembrane region" description="Helical" evidence="9">
    <location>
        <begin position="307"/>
        <end position="329"/>
    </location>
</feature>
<keyword evidence="12" id="KW-1185">Reference proteome</keyword>
<keyword evidence="3 7" id="KW-0813">Transport</keyword>
<dbReference type="InterPro" id="IPR036259">
    <property type="entry name" value="MFS_trans_sf"/>
</dbReference>
<dbReference type="SUPFAM" id="SSF103473">
    <property type="entry name" value="MFS general substrate transporter"/>
    <property type="match status" value="1"/>
</dbReference>
<feature type="compositionally biased region" description="Basic and acidic residues" evidence="8">
    <location>
        <begin position="555"/>
        <end position="567"/>
    </location>
</feature>
<dbReference type="PANTHER" id="PTHR48022">
    <property type="entry name" value="PLASTIDIC GLUCOSE TRANSPORTER 4"/>
    <property type="match status" value="1"/>
</dbReference>
<feature type="transmembrane region" description="Helical" evidence="9">
    <location>
        <begin position="148"/>
        <end position="168"/>
    </location>
</feature>
<dbReference type="GO" id="GO:0016020">
    <property type="term" value="C:membrane"/>
    <property type="evidence" value="ECO:0007669"/>
    <property type="project" value="UniProtKB-SubCell"/>
</dbReference>
<dbReference type="InterPro" id="IPR005829">
    <property type="entry name" value="Sugar_transporter_CS"/>
</dbReference>
<evidence type="ECO:0000256" key="8">
    <source>
        <dbReference type="SAM" id="MobiDB-lite"/>
    </source>
</evidence>
<dbReference type="InterPro" id="IPR003663">
    <property type="entry name" value="Sugar/inositol_transpt"/>
</dbReference>
<evidence type="ECO:0000259" key="10">
    <source>
        <dbReference type="PROSITE" id="PS50850"/>
    </source>
</evidence>
<sequence length="567" mass="63159">MLSLNGKVTFDHVNPNSETSTDARQELAHLDYSPLKRVSGRSFCMGLLVSMGGLIFGYDTGQISGFQEMPDFLQRFGELQPDGSYGFTTVRSGLIVGLLSIGTLVGALIAAPFADKFGRRPSICFWSIIVAVGFVIQVASSSSWQQFMVGRLVAGFGVGALSLLVPMFQAETAPPWIRGALVCTYQLFITMGIFLAACFNYGTYTHQRDNSGSWRIVVGLGWLWTLILGAGIWGFKETPRYVYRQGRSAEAKETLQRVYGAPDNHYAIYIQMEELEHKFRAEMQQKGTGPIAGMVDMFKAPRMAYRIALGIMLQMFQQLTGANYFFYYGTTIFNSVQISSFVTQLILNGINFGVTFIGLYLVEHYGRRKCLVAGSIWMFVFFMVFASVGHFVLDVNDPSSTPEAGIALIVMACLFILGYATTWGPMVWTLIAEIYPSKYRAKGMALATASNWTWNFLIAFFTPFITEDIDFALGYVFAGCNLVAGILVYFFVIEGQGRTLEEIDTMYLERVNPRQSAKWVPPSAEEMARIRRKAGMEELPSDGEKESSDGGVLHRKPEVRDEQAENV</sequence>
<feature type="transmembrane region" description="Helical" evidence="9">
    <location>
        <begin position="341"/>
        <end position="362"/>
    </location>
</feature>
<evidence type="ECO:0000313" key="12">
    <source>
        <dbReference type="Proteomes" id="UP001265746"/>
    </source>
</evidence>
<dbReference type="NCBIfam" id="TIGR00879">
    <property type="entry name" value="SP"/>
    <property type="match status" value="1"/>
</dbReference>
<dbReference type="InterPro" id="IPR005828">
    <property type="entry name" value="MFS_sugar_transport-like"/>
</dbReference>
<evidence type="ECO:0000256" key="9">
    <source>
        <dbReference type="SAM" id="Phobius"/>
    </source>
</evidence>
<evidence type="ECO:0000256" key="1">
    <source>
        <dbReference type="ARBA" id="ARBA00004141"/>
    </source>
</evidence>
<evidence type="ECO:0000313" key="11">
    <source>
        <dbReference type="EMBL" id="KAK2608224.1"/>
    </source>
</evidence>
<feature type="domain" description="Major facilitator superfamily (MFS) profile" evidence="10">
    <location>
        <begin position="45"/>
        <end position="496"/>
    </location>
</feature>
<evidence type="ECO:0000256" key="6">
    <source>
        <dbReference type="ARBA" id="ARBA00023136"/>
    </source>
</evidence>
<organism evidence="11 12">
    <name type="scientific">Phomopsis amygdali</name>
    <name type="common">Fusicoccum amygdali</name>
    <dbReference type="NCBI Taxonomy" id="1214568"/>
    <lineage>
        <taxon>Eukaryota</taxon>
        <taxon>Fungi</taxon>
        <taxon>Dikarya</taxon>
        <taxon>Ascomycota</taxon>
        <taxon>Pezizomycotina</taxon>
        <taxon>Sordariomycetes</taxon>
        <taxon>Sordariomycetidae</taxon>
        <taxon>Diaporthales</taxon>
        <taxon>Diaporthaceae</taxon>
        <taxon>Diaporthe</taxon>
    </lineage>
</organism>
<gene>
    <name evidence="11" type="ORF">N8I77_006848</name>
</gene>
<feature type="transmembrane region" description="Helical" evidence="9">
    <location>
        <begin position="443"/>
        <end position="465"/>
    </location>
</feature>
<feature type="region of interest" description="Disordered" evidence="8">
    <location>
        <begin position="531"/>
        <end position="567"/>
    </location>
</feature>
<evidence type="ECO:0000256" key="2">
    <source>
        <dbReference type="ARBA" id="ARBA00010992"/>
    </source>
</evidence>
<dbReference type="InterPro" id="IPR020846">
    <property type="entry name" value="MFS_dom"/>
</dbReference>
<evidence type="ECO:0000256" key="4">
    <source>
        <dbReference type="ARBA" id="ARBA00022692"/>
    </source>
</evidence>
<dbReference type="GO" id="GO:0005351">
    <property type="term" value="F:carbohydrate:proton symporter activity"/>
    <property type="evidence" value="ECO:0007669"/>
    <property type="project" value="TreeGrafter"/>
</dbReference>
<comment type="similarity">
    <text evidence="2 7">Belongs to the major facilitator superfamily. Sugar transporter (TC 2.A.1.1) family.</text>
</comment>
<dbReference type="InterPro" id="IPR050360">
    <property type="entry name" value="MFS_Sugar_Transporters"/>
</dbReference>
<evidence type="ECO:0000256" key="5">
    <source>
        <dbReference type="ARBA" id="ARBA00022989"/>
    </source>
</evidence>
<proteinExistence type="inferred from homology"/>